<sequence>MRQKYELMMTVKLNCITMENIDVRLKKYHDCLVSSLHFKQDDSPSKRCCGHIARENRRTQAQFQCVDCGYENHAYVVGAMNILERGHRLLACGDNVRLDISVKQEPTEVTSLSN</sequence>
<evidence type="ECO:0000313" key="4">
    <source>
        <dbReference type="Proteomes" id="UP000242642"/>
    </source>
</evidence>
<dbReference type="Pfam" id="PF07282">
    <property type="entry name" value="Cas12f1-like_TNB"/>
    <property type="match status" value="1"/>
</dbReference>
<evidence type="ECO:0000259" key="2">
    <source>
        <dbReference type="Pfam" id="PF07282"/>
    </source>
</evidence>
<dbReference type="GO" id="GO:0003677">
    <property type="term" value="F:DNA binding"/>
    <property type="evidence" value="ECO:0007669"/>
    <property type="project" value="UniProtKB-KW"/>
</dbReference>
<proteinExistence type="predicted"/>
<evidence type="ECO:0000313" key="3">
    <source>
        <dbReference type="EMBL" id="SET62765.1"/>
    </source>
</evidence>
<name>A0A1I0FWY1_9GAMM</name>
<gene>
    <name evidence="3" type="ORF">SAMN02583745_02917</name>
</gene>
<dbReference type="Proteomes" id="UP000242642">
    <property type="component" value="Unassembled WGS sequence"/>
</dbReference>
<dbReference type="STRING" id="1123402.SAMN02583745_02917"/>
<dbReference type="InterPro" id="IPR010095">
    <property type="entry name" value="Cas12f1-like_TNB"/>
</dbReference>
<keyword evidence="1 3" id="KW-0238">DNA-binding</keyword>
<accession>A0A1I0FWY1</accession>
<feature type="domain" description="Cas12f1-like TNB" evidence="2">
    <location>
        <begin position="45"/>
        <end position="82"/>
    </location>
</feature>
<evidence type="ECO:0000256" key="1">
    <source>
        <dbReference type="ARBA" id="ARBA00023125"/>
    </source>
</evidence>
<organism evidence="3 4">
    <name type="scientific">Thorsellia anophelis DSM 18579</name>
    <dbReference type="NCBI Taxonomy" id="1123402"/>
    <lineage>
        <taxon>Bacteria</taxon>
        <taxon>Pseudomonadati</taxon>
        <taxon>Pseudomonadota</taxon>
        <taxon>Gammaproteobacteria</taxon>
        <taxon>Enterobacterales</taxon>
        <taxon>Thorselliaceae</taxon>
        <taxon>Thorsellia</taxon>
    </lineage>
</organism>
<protein>
    <submittedName>
        <fullName evidence="3">Transposase DNA-binding domain-containing protein</fullName>
    </submittedName>
</protein>
<reference evidence="4" key="1">
    <citation type="submission" date="2016-10" db="EMBL/GenBank/DDBJ databases">
        <authorList>
            <person name="Varghese N."/>
            <person name="Submissions S."/>
        </authorList>
    </citation>
    <scope>NUCLEOTIDE SEQUENCE [LARGE SCALE GENOMIC DNA]</scope>
    <source>
        <strain evidence="4">DSM 18579</strain>
    </source>
</reference>
<dbReference type="RefSeq" id="WP_218139546.1">
    <property type="nucleotide sequence ID" value="NZ_FOHV01000051.1"/>
</dbReference>
<keyword evidence="4" id="KW-1185">Reference proteome</keyword>
<dbReference type="EMBL" id="FOHV01000051">
    <property type="protein sequence ID" value="SET62765.1"/>
    <property type="molecule type" value="Genomic_DNA"/>
</dbReference>
<dbReference type="AlphaFoldDB" id="A0A1I0FWY1"/>